<organism evidence="1 2">
    <name type="scientific">Phytophthora lilii</name>
    <dbReference type="NCBI Taxonomy" id="2077276"/>
    <lineage>
        <taxon>Eukaryota</taxon>
        <taxon>Sar</taxon>
        <taxon>Stramenopiles</taxon>
        <taxon>Oomycota</taxon>
        <taxon>Peronosporomycetes</taxon>
        <taxon>Peronosporales</taxon>
        <taxon>Peronosporaceae</taxon>
        <taxon>Phytophthora</taxon>
    </lineage>
</organism>
<reference evidence="1" key="1">
    <citation type="submission" date="2023-04" db="EMBL/GenBank/DDBJ databases">
        <title>Phytophthora lilii NBRC 32176.</title>
        <authorList>
            <person name="Ichikawa N."/>
            <person name="Sato H."/>
            <person name="Tonouchi N."/>
        </authorList>
    </citation>
    <scope>NUCLEOTIDE SEQUENCE</scope>
    <source>
        <strain evidence="1">NBRC 32176</strain>
    </source>
</reference>
<proteinExistence type="predicted"/>
<accession>A0A9W6TQ50</accession>
<name>A0A9W6TQ50_9STRA</name>
<sequence length="113" mass="12287">MAQRDSCESIEAVLAFLDESLEETTGVQSPYVALPTLTDGEWDPSLKLDAVGDFYDPNVIASNPLCPPIPTAPATSSARLQLETIIFDVETADSDLVTRNSKKTEKREAAAWE</sequence>
<evidence type="ECO:0000313" key="2">
    <source>
        <dbReference type="Proteomes" id="UP001165083"/>
    </source>
</evidence>
<evidence type="ECO:0000313" key="1">
    <source>
        <dbReference type="EMBL" id="GMF17759.1"/>
    </source>
</evidence>
<gene>
    <name evidence="1" type="ORF">Plil01_000654900</name>
</gene>
<keyword evidence="2" id="KW-1185">Reference proteome</keyword>
<dbReference type="EMBL" id="BSXW01000294">
    <property type="protein sequence ID" value="GMF17759.1"/>
    <property type="molecule type" value="Genomic_DNA"/>
</dbReference>
<comment type="caution">
    <text evidence="1">The sequence shown here is derived from an EMBL/GenBank/DDBJ whole genome shotgun (WGS) entry which is preliminary data.</text>
</comment>
<protein>
    <submittedName>
        <fullName evidence="1">Unnamed protein product</fullName>
    </submittedName>
</protein>
<dbReference type="AlphaFoldDB" id="A0A9W6TQ50"/>
<dbReference type="Proteomes" id="UP001165083">
    <property type="component" value="Unassembled WGS sequence"/>
</dbReference>